<evidence type="ECO:0000256" key="1">
    <source>
        <dbReference type="ARBA" id="ARBA00004496"/>
    </source>
</evidence>
<dbReference type="HOGENOM" id="CLU_039934_0_0_0"/>
<proteinExistence type="inferred from homology"/>
<dbReference type="InterPro" id="IPR056800">
    <property type="entry name" value="vWA_Ro60"/>
</dbReference>
<dbReference type="SUPFAM" id="SSF140864">
    <property type="entry name" value="TROVE domain-like"/>
    <property type="match status" value="1"/>
</dbReference>
<feature type="domain" description="TROVE" evidence="7">
    <location>
        <begin position="19"/>
        <end position="348"/>
    </location>
</feature>
<dbReference type="PATRIC" id="fig|243090.15.peg.5540"/>
<comment type="subcellular location">
    <subcellularLocation>
        <location evidence="1">Cytoplasm</location>
    </subcellularLocation>
</comment>
<dbReference type="PANTHER" id="PTHR14202">
    <property type="entry name" value="60 KDA RIBONUCLEOPROTEIN SSA/RO"/>
    <property type="match status" value="1"/>
</dbReference>
<dbReference type="EnsemblBacteria" id="CAD79113">
    <property type="protein sequence ID" value="CAD79113"/>
    <property type="gene ID" value="RB11421"/>
</dbReference>
<dbReference type="SUPFAM" id="SSF53300">
    <property type="entry name" value="vWA-like"/>
    <property type="match status" value="1"/>
</dbReference>
<dbReference type="STRING" id="243090.RB11421"/>
<sequence>MANKSLFQSITSVLPRATVVNEAGGPAYRMSAKHALAQMAATGTFGNVYYASAQNQLDAMRKLIDEIDDNEFLAKLAVYSRERAYMKDMPAALLVVLSTRDTKLMHQVFDRVADNGRVLRTVFQMTRSGQFGRKGLSSSLQRAFQRWLNDASVGKLLSASIGNDPSLRDILRMARPTPKDDARRALFGWLTDKPVEKWAPATADSLPSTVQSLVAYRAADTAEAQTLIAGDLQVRWDLLADAAKGPLVWKAIARQMGPQALRMNLNTLLRHDAFKKPGILGFAGTDNAMIDYVAGQLADRDAIARSRQFPYQFLAAYMNASDEVPSKIKSALHDAAEIACGNVPTLPGPVIIGLDTSGSMGCPVTGNRGRGGTSKMRCVDVAALFAAAILRRNPDSVVIPFDTQAYKVKVDPSDTILSLSARLSKYGGGGTDCSLPFVEANTRYAKQAFAGIVLVSDNESWITSGRRYGYGQNGSTGVMTQWEKFKKTQRGLGVVDPKLVCIDIQPYGTSQAPERDDILNIGGFSDAVFNVVSSFLEIDASRFVREVESVEL</sequence>
<dbReference type="OrthoDB" id="208855at2"/>
<dbReference type="GO" id="GO:0005737">
    <property type="term" value="C:cytoplasm"/>
    <property type="evidence" value="ECO:0007669"/>
    <property type="project" value="UniProtKB-SubCell"/>
</dbReference>
<evidence type="ECO:0000256" key="6">
    <source>
        <dbReference type="ARBA" id="ARBA00023274"/>
    </source>
</evidence>
<evidence type="ECO:0000256" key="3">
    <source>
        <dbReference type="ARBA" id="ARBA00022490"/>
    </source>
</evidence>
<accession>Q7UEC5</accession>
<keyword evidence="6 8" id="KW-0687">Ribonucleoprotein</keyword>
<dbReference type="Gene3D" id="3.40.50.410">
    <property type="entry name" value="von Willebrand factor, type A domain"/>
    <property type="match status" value="1"/>
</dbReference>
<evidence type="ECO:0000256" key="5">
    <source>
        <dbReference type="ARBA" id="ARBA00022884"/>
    </source>
</evidence>
<dbReference type="InterPro" id="IPR008858">
    <property type="entry name" value="TROVE_dom"/>
</dbReference>
<dbReference type="InParanoid" id="Q7UEC5"/>
<keyword evidence="9" id="KW-1185">Reference proteome</keyword>
<keyword evidence="5" id="KW-0694">RNA-binding</keyword>
<dbReference type="InterPro" id="IPR037214">
    <property type="entry name" value="TROVE_dom_sf"/>
</dbReference>
<dbReference type="PROSITE" id="PS50988">
    <property type="entry name" value="TROVE"/>
    <property type="match status" value="1"/>
</dbReference>
<dbReference type="PANTHER" id="PTHR14202:SF0">
    <property type="entry name" value="RNA-BINDING PROTEIN RO60"/>
    <property type="match status" value="1"/>
</dbReference>
<dbReference type="EMBL" id="BX294153">
    <property type="protein sequence ID" value="CAD79113.1"/>
    <property type="molecule type" value="Genomic_DNA"/>
</dbReference>
<comment type="similarity">
    <text evidence="2">Belongs to the Ro 60 kDa family.</text>
</comment>
<organism evidence="8 9">
    <name type="scientific">Rhodopirellula baltica (strain DSM 10527 / NCIMB 13988 / SH1)</name>
    <dbReference type="NCBI Taxonomy" id="243090"/>
    <lineage>
        <taxon>Bacteria</taxon>
        <taxon>Pseudomonadati</taxon>
        <taxon>Planctomycetota</taxon>
        <taxon>Planctomycetia</taxon>
        <taxon>Pirellulales</taxon>
        <taxon>Pirellulaceae</taxon>
        <taxon>Rhodopirellula</taxon>
    </lineage>
</organism>
<dbReference type="GO" id="GO:0003723">
    <property type="term" value="F:RNA binding"/>
    <property type="evidence" value="ECO:0000318"/>
    <property type="project" value="GO_Central"/>
</dbReference>
<reference evidence="8 9" key="1">
    <citation type="journal article" date="2003" name="Proc. Natl. Acad. Sci. U.S.A.">
        <title>Complete genome sequence of the marine planctomycete Pirellula sp. strain 1.</title>
        <authorList>
            <person name="Gloeckner F.O."/>
            <person name="Kube M."/>
            <person name="Bauer M."/>
            <person name="Teeling H."/>
            <person name="Lombardot T."/>
            <person name="Ludwig W."/>
            <person name="Gade D."/>
            <person name="Beck A."/>
            <person name="Borzym K."/>
            <person name="Heitmann K."/>
            <person name="Rabus R."/>
            <person name="Schlesner H."/>
            <person name="Amann R."/>
            <person name="Reinhardt R."/>
        </authorList>
    </citation>
    <scope>NUCLEOTIDE SEQUENCE [LARGE SCALE GENOMIC DNA]</scope>
    <source>
        <strain evidence="9">DSM 10527 / NCIMB 13988 / SH1</strain>
    </source>
</reference>
<dbReference type="KEGG" id="rba:RB11421"/>
<keyword evidence="4" id="KW-0479">Metal-binding</keyword>
<dbReference type="GO" id="GO:1990904">
    <property type="term" value="C:ribonucleoprotein complex"/>
    <property type="evidence" value="ECO:0000318"/>
    <property type="project" value="GO_Central"/>
</dbReference>
<name>Q7UEC5_RHOBA</name>
<gene>
    <name evidence="8" type="primary">rsr</name>
    <name evidence="8" type="ordered locus">RB11421</name>
</gene>
<dbReference type="AlphaFoldDB" id="Q7UEC5"/>
<evidence type="ECO:0000313" key="9">
    <source>
        <dbReference type="Proteomes" id="UP000001025"/>
    </source>
</evidence>
<evidence type="ECO:0000259" key="7">
    <source>
        <dbReference type="PROSITE" id="PS50988"/>
    </source>
</evidence>
<evidence type="ECO:0000313" key="8">
    <source>
        <dbReference type="EMBL" id="CAD79113.1"/>
    </source>
</evidence>
<dbReference type="RefSeq" id="WP_011123257.1">
    <property type="nucleotide sequence ID" value="NC_005027.1"/>
</dbReference>
<dbReference type="Proteomes" id="UP000001025">
    <property type="component" value="Chromosome"/>
</dbReference>
<evidence type="ECO:0000256" key="2">
    <source>
        <dbReference type="ARBA" id="ARBA00007814"/>
    </source>
</evidence>
<dbReference type="eggNOG" id="COG2425">
    <property type="taxonomic scope" value="Bacteria"/>
</dbReference>
<protein>
    <submittedName>
        <fullName evidence="8">60-kDa SS-A/Ro ribonucleoprotein homolog</fullName>
    </submittedName>
</protein>
<dbReference type="Pfam" id="PF25045">
    <property type="entry name" value="vWA_Ro60"/>
    <property type="match status" value="1"/>
</dbReference>
<dbReference type="InterPro" id="IPR036465">
    <property type="entry name" value="vWFA_dom_sf"/>
</dbReference>
<dbReference type="GO" id="GO:0046872">
    <property type="term" value="F:metal ion binding"/>
    <property type="evidence" value="ECO:0007669"/>
    <property type="project" value="UniProtKB-KW"/>
</dbReference>
<dbReference type="InterPro" id="IPR040322">
    <property type="entry name" value="TROVE2"/>
</dbReference>
<keyword evidence="3" id="KW-0963">Cytoplasm</keyword>
<evidence type="ECO:0000256" key="4">
    <source>
        <dbReference type="ARBA" id="ARBA00022723"/>
    </source>
</evidence>